<reference evidence="1 2" key="1">
    <citation type="journal article" date="2016" name="Mol. Biol. Evol.">
        <title>Genome-Wide Survey of Gut Fungi (Harpellales) Reveals the First Horizontally Transferred Ubiquitin Gene from a Mosquito Host.</title>
        <authorList>
            <person name="Wang Y."/>
            <person name="White M.M."/>
            <person name="Kvist S."/>
            <person name="Moncalvo J.M."/>
        </authorList>
    </citation>
    <scope>NUCLEOTIDE SEQUENCE [LARGE SCALE GENOMIC DNA]</scope>
    <source>
        <strain evidence="1 2">ALG-7-W6</strain>
    </source>
</reference>
<evidence type="ECO:0000313" key="1">
    <source>
        <dbReference type="EMBL" id="OLY80059.1"/>
    </source>
</evidence>
<accession>A0A1R0GT54</accession>
<comment type="caution">
    <text evidence="1">The sequence shown here is derived from an EMBL/GenBank/DDBJ whole genome shotgun (WGS) entry which is preliminary data.</text>
</comment>
<dbReference type="Proteomes" id="UP000187455">
    <property type="component" value="Unassembled WGS sequence"/>
</dbReference>
<dbReference type="EMBL" id="LSSL01003819">
    <property type="protein sequence ID" value="OLY80059.1"/>
    <property type="molecule type" value="Genomic_DNA"/>
</dbReference>
<protein>
    <submittedName>
        <fullName evidence="1">Uncharacterized protein</fullName>
    </submittedName>
</protein>
<sequence>MSMDGWNSQSRYSQYPPETVLNEYVWNRIVNNRIRLVSSNQDEVGTHPHNVFERGRSGIGSVGQDGQIWMVTPQRKQCDDMDSTSGVNIKAASNKYHGTSKVLLSQLLAEQAI</sequence>
<name>A0A1R0GT54_9FUNG</name>
<gene>
    <name evidence="1" type="ORF">AYI68_g5856</name>
</gene>
<dbReference type="AlphaFoldDB" id="A0A1R0GT54"/>
<keyword evidence="2" id="KW-1185">Reference proteome</keyword>
<evidence type="ECO:0000313" key="2">
    <source>
        <dbReference type="Proteomes" id="UP000187455"/>
    </source>
</evidence>
<organism evidence="1 2">
    <name type="scientific">Smittium mucronatum</name>
    <dbReference type="NCBI Taxonomy" id="133383"/>
    <lineage>
        <taxon>Eukaryota</taxon>
        <taxon>Fungi</taxon>
        <taxon>Fungi incertae sedis</taxon>
        <taxon>Zoopagomycota</taxon>
        <taxon>Kickxellomycotina</taxon>
        <taxon>Harpellomycetes</taxon>
        <taxon>Harpellales</taxon>
        <taxon>Legeriomycetaceae</taxon>
        <taxon>Smittium</taxon>
    </lineage>
</organism>
<proteinExistence type="predicted"/>